<dbReference type="Pfam" id="PF05857">
    <property type="entry name" value="TraX"/>
    <property type="match status" value="1"/>
</dbReference>
<organism evidence="2 3">
    <name type="scientific">Ammoniphilus resinae</name>
    <dbReference type="NCBI Taxonomy" id="861532"/>
    <lineage>
        <taxon>Bacteria</taxon>
        <taxon>Bacillati</taxon>
        <taxon>Bacillota</taxon>
        <taxon>Bacilli</taxon>
        <taxon>Bacillales</taxon>
        <taxon>Paenibacillaceae</taxon>
        <taxon>Aneurinibacillus group</taxon>
        <taxon>Ammoniphilus</taxon>
    </lineage>
</organism>
<accession>A0ABS4GIE6</accession>
<sequence length="210" mass="25044">MLEWIAMLTMLIDHVGLIFFPDREWFRIIGRIAFPLYCWFLVQGYRHTRNLKKYMWRLFLLACISQIPYTLALGQWELNVIFTLLLGLLALYSIDHIQDEKTKWFFTLGIFIAAVAIPMDYGLYGILLILLFHSFDEGKLILRHFFLNLLFLFAYGVDFGIQLFSILGSILIVLFPSYQPLTKYRWLYRSFYPAHLTILFFVLFIWGLRQ</sequence>
<gene>
    <name evidence="2" type="ORF">J2Z37_000001</name>
</gene>
<keyword evidence="1" id="KW-1133">Transmembrane helix</keyword>
<dbReference type="Proteomes" id="UP001519343">
    <property type="component" value="Unassembled WGS sequence"/>
</dbReference>
<feature type="transmembrane region" description="Helical" evidence="1">
    <location>
        <begin position="25"/>
        <end position="42"/>
    </location>
</feature>
<feature type="transmembrane region" description="Helical" evidence="1">
    <location>
        <begin position="152"/>
        <end position="174"/>
    </location>
</feature>
<feature type="transmembrane region" description="Helical" evidence="1">
    <location>
        <begin position="78"/>
        <end position="94"/>
    </location>
</feature>
<keyword evidence="1" id="KW-0472">Membrane</keyword>
<evidence type="ECO:0000256" key="1">
    <source>
        <dbReference type="SAM" id="Phobius"/>
    </source>
</evidence>
<comment type="caution">
    <text evidence="2">The sequence shown here is derived from an EMBL/GenBank/DDBJ whole genome shotgun (WGS) entry which is preliminary data.</text>
</comment>
<feature type="transmembrane region" description="Helical" evidence="1">
    <location>
        <begin position="54"/>
        <end position="72"/>
    </location>
</feature>
<feature type="transmembrane region" description="Helical" evidence="1">
    <location>
        <begin position="186"/>
        <end position="208"/>
    </location>
</feature>
<evidence type="ECO:0000313" key="3">
    <source>
        <dbReference type="Proteomes" id="UP001519343"/>
    </source>
</evidence>
<proteinExistence type="predicted"/>
<dbReference type="InterPro" id="IPR008875">
    <property type="entry name" value="TraX"/>
</dbReference>
<keyword evidence="1" id="KW-0812">Transmembrane</keyword>
<keyword evidence="3" id="KW-1185">Reference proteome</keyword>
<name>A0ABS4GIE6_9BACL</name>
<evidence type="ECO:0008006" key="4">
    <source>
        <dbReference type="Google" id="ProtNLM"/>
    </source>
</evidence>
<reference evidence="2 3" key="1">
    <citation type="submission" date="2021-03" db="EMBL/GenBank/DDBJ databases">
        <title>Genomic Encyclopedia of Type Strains, Phase IV (KMG-IV): sequencing the most valuable type-strain genomes for metagenomic binning, comparative biology and taxonomic classification.</title>
        <authorList>
            <person name="Goeker M."/>
        </authorList>
    </citation>
    <scope>NUCLEOTIDE SEQUENCE [LARGE SCALE GENOMIC DNA]</scope>
    <source>
        <strain evidence="2 3">DSM 24738</strain>
    </source>
</reference>
<feature type="transmembrane region" description="Helical" evidence="1">
    <location>
        <begin position="106"/>
        <end position="132"/>
    </location>
</feature>
<protein>
    <recommendedName>
        <fullName evidence="4">Conjugal transfer protein TraX</fullName>
    </recommendedName>
</protein>
<dbReference type="EMBL" id="JAGGKT010000001">
    <property type="protein sequence ID" value="MBP1930014.1"/>
    <property type="molecule type" value="Genomic_DNA"/>
</dbReference>
<evidence type="ECO:0000313" key="2">
    <source>
        <dbReference type="EMBL" id="MBP1930014.1"/>
    </source>
</evidence>